<evidence type="ECO:0000313" key="1">
    <source>
        <dbReference type="EMBL" id="KAI0088536.1"/>
    </source>
</evidence>
<organism evidence="1 2">
    <name type="scientific">Irpex rosettiformis</name>
    <dbReference type="NCBI Taxonomy" id="378272"/>
    <lineage>
        <taxon>Eukaryota</taxon>
        <taxon>Fungi</taxon>
        <taxon>Dikarya</taxon>
        <taxon>Basidiomycota</taxon>
        <taxon>Agaricomycotina</taxon>
        <taxon>Agaricomycetes</taxon>
        <taxon>Polyporales</taxon>
        <taxon>Irpicaceae</taxon>
        <taxon>Irpex</taxon>
    </lineage>
</organism>
<name>A0ACB8U2M8_9APHY</name>
<evidence type="ECO:0000313" key="2">
    <source>
        <dbReference type="Proteomes" id="UP001055072"/>
    </source>
</evidence>
<sequence length="165" mass="18448">MLLSQRIPIQMRLDEEQSWAQKKGGGGRVQGRKTPTKAVVGHLSKREGGSRFWEASWYDVPCKSPVQDLRPSSTSLFPNSPIYSFFISFQKLEVKVLPSLGLGLGSCRYRELIQSDIDARSALSPYTVYYSFLDLVKHASYVAINRVDLLAISTPSHAFLCCSKS</sequence>
<comment type="caution">
    <text evidence="1">The sequence shown here is derived from an EMBL/GenBank/DDBJ whole genome shotgun (WGS) entry which is preliminary data.</text>
</comment>
<gene>
    <name evidence="1" type="ORF">BDY19DRAFT_948070</name>
</gene>
<dbReference type="EMBL" id="MU274913">
    <property type="protein sequence ID" value="KAI0088536.1"/>
    <property type="molecule type" value="Genomic_DNA"/>
</dbReference>
<reference evidence="1" key="1">
    <citation type="journal article" date="2021" name="Environ. Microbiol.">
        <title>Gene family expansions and transcriptome signatures uncover fungal adaptations to wood decay.</title>
        <authorList>
            <person name="Hage H."/>
            <person name="Miyauchi S."/>
            <person name="Viragh M."/>
            <person name="Drula E."/>
            <person name="Min B."/>
            <person name="Chaduli D."/>
            <person name="Navarro D."/>
            <person name="Favel A."/>
            <person name="Norest M."/>
            <person name="Lesage-Meessen L."/>
            <person name="Balint B."/>
            <person name="Merenyi Z."/>
            <person name="de Eugenio L."/>
            <person name="Morin E."/>
            <person name="Martinez A.T."/>
            <person name="Baldrian P."/>
            <person name="Stursova M."/>
            <person name="Martinez M.J."/>
            <person name="Novotny C."/>
            <person name="Magnuson J.K."/>
            <person name="Spatafora J.W."/>
            <person name="Maurice S."/>
            <person name="Pangilinan J."/>
            <person name="Andreopoulos W."/>
            <person name="LaButti K."/>
            <person name="Hundley H."/>
            <person name="Na H."/>
            <person name="Kuo A."/>
            <person name="Barry K."/>
            <person name="Lipzen A."/>
            <person name="Henrissat B."/>
            <person name="Riley R."/>
            <person name="Ahrendt S."/>
            <person name="Nagy L.G."/>
            <person name="Grigoriev I.V."/>
            <person name="Martin F."/>
            <person name="Rosso M.N."/>
        </authorList>
    </citation>
    <scope>NUCLEOTIDE SEQUENCE</scope>
    <source>
        <strain evidence="1">CBS 384.51</strain>
    </source>
</reference>
<keyword evidence="2" id="KW-1185">Reference proteome</keyword>
<dbReference type="Proteomes" id="UP001055072">
    <property type="component" value="Unassembled WGS sequence"/>
</dbReference>
<accession>A0ACB8U2M8</accession>
<protein>
    <submittedName>
        <fullName evidence="1">Uncharacterized protein</fullName>
    </submittedName>
</protein>
<proteinExistence type="predicted"/>